<reference evidence="2 3" key="1">
    <citation type="journal article" date="2014" name="Mol. Biol. Evol.">
        <title>Massive expansion of Ubiquitination-related gene families within the Chlamydiae.</title>
        <authorList>
            <person name="Domman D."/>
            <person name="Collingro A."/>
            <person name="Lagkouvardos I."/>
            <person name="Gehre L."/>
            <person name="Weinmaier T."/>
            <person name="Rattei T."/>
            <person name="Subtil A."/>
            <person name="Horn M."/>
        </authorList>
    </citation>
    <scope>NUCLEOTIDE SEQUENCE [LARGE SCALE GENOMIC DNA]</scope>
    <source>
        <strain evidence="2 3">EI2</strain>
    </source>
</reference>
<dbReference type="InterPro" id="IPR056692">
    <property type="entry name" value="DUF7790"/>
</dbReference>
<proteinExistence type="predicted"/>
<feature type="domain" description="DUF7790" evidence="1">
    <location>
        <begin position="93"/>
        <end position="293"/>
    </location>
</feature>
<dbReference type="Pfam" id="PF25046">
    <property type="entry name" value="DUF7790"/>
    <property type="match status" value="1"/>
</dbReference>
<name>A0A0C1H3W1_9BACT</name>
<organism evidence="2 3">
    <name type="scientific">Candidatus Protochlamydia amoebophila</name>
    <dbReference type="NCBI Taxonomy" id="362787"/>
    <lineage>
        <taxon>Bacteria</taxon>
        <taxon>Pseudomonadati</taxon>
        <taxon>Chlamydiota</taxon>
        <taxon>Chlamydiia</taxon>
        <taxon>Parachlamydiales</taxon>
        <taxon>Parachlamydiaceae</taxon>
        <taxon>Candidatus Protochlamydia</taxon>
    </lineage>
</organism>
<gene>
    <name evidence="2" type="ORF">DB44_CN00300</name>
</gene>
<protein>
    <recommendedName>
        <fullName evidence="1">DUF7790 domain-containing protein</fullName>
    </recommendedName>
</protein>
<dbReference type="PATRIC" id="fig|362787.3.peg.927"/>
<sequence>MSLIQAISTCTHLICFPWKYQKNNSRKIAAWAAFFFIGWLYHPFKAANRYYEKLTDQGKTYFIGKKILLKNPISEKLASFNNSHVQGQIYGIYITTNETNLAATYQRLREAPQANEKQTIHIGCATWHNFDIIYERKSTYGLIVDFNPKNAAFIKKTIDIINASNTRKFFKQSMIDYLNSLQEEEKNLFFHTDQQGLPTDKIEQELSREGSWLQSEESYLFIRKLVSEGHLIAITEDITNFEKFAGIRKFLDHNNIAIDTLYLSNICNFMHTDNDKYAFTKSIKSMLQDDTILINCPKLRQLNTEYITILHQKTILGREVLASTFDNEELFEAVF</sequence>
<evidence type="ECO:0000259" key="1">
    <source>
        <dbReference type="Pfam" id="PF25046"/>
    </source>
</evidence>
<evidence type="ECO:0000313" key="2">
    <source>
        <dbReference type="EMBL" id="KIC72224.1"/>
    </source>
</evidence>
<dbReference type="EMBL" id="JSAN01000060">
    <property type="protein sequence ID" value="KIC72224.1"/>
    <property type="molecule type" value="Genomic_DNA"/>
</dbReference>
<accession>A0A0C1H3W1</accession>
<dbReference type="Proteomes" id="UP000031465">
    <property type="component" value="Unassembled WGS sequence"/>
</dbReference>
<evidence type="ECO:0000313" key="3">
    <source>
        <dbReference type="Proteomes" id="UP000031465"/>
    </source>
</evidence>
<comment type="caution">
    <text evidence="2">The sequence shown here is derived from an EMBL/GenBank/DDBJ whole genome shotgun (WGS) entry which is preliminary data.</text>
</comment>
<dbReference type="AlphaFoldDB" id="A0A0C1H3W1"/>